<feature type="region of interest" description="Disordered" evidence="1">
    <location>
        <begin position="163"/>
        <end position="190"/>
    </location>
</feature>
<feature type="compositionally biased region" description="Polar residues" evidence="1">
    <location>
        <begin position="107"/>
        <end position="124"/>
    </location>
</feature>
<comment type="caution">
    <text evidence="3">The sequence shown here is derived from an EMBL/GenBank/DDBJ whole genome shotgun (WGS) entry which is preliminary data.</text>
</comment>
<feature type="domain" description="FHA" evidence="2">
    <location>
        <begin position="437"/>
        <end position="487"/>
    </location>
</feature>
<sequence>MTADEALKHPWLMDVTTTTVDFKIETVQEVSSELPIPLKRELSSDGFRPSLSTGLTHIFESNEFLSAPELTTEAGPSNIDRPQAQPKTRVQKHSSSGSPGSPRRVTRAQSKLQVAESTHITTVTNKKRPAPSTDPESPVHDIDQTPTFPMEIVTSAGVGAVDALPSQSSTTRIGRTNTLPLDDNMGNDKFNESTMPYYRCTEPVDGITDMDFDYASNSTRVNQSILTENGQSINTEDDDNIKEEDVPWAVLRLVDRSREGTDAGCWADRVTIGRSHSCQVILNDGRVSSKHCTFWKDGDKYFVEDTSGNGVYLGNQRIRKYEAIEIKDGEEVAVIYNNFNQDDFIKYEFKTDLICRRRLAPLSPSMMKTESTNHPEERPTKLRRRTTEEHDPEMSFRLGASQLRPALSSPCDIPTPWGRLLSLNPVYPHVWLIDDTIFIGRQTDCPEILRFKNPHISAHHCMITRKDGVTYVEDMSINGTYLNGERLPPRTMQPLKLGDEIVLLWADPATDVIQRDAADTHKKRFVFGNRRLPCSEIQRGGEDDVPSDLVDTCSEIDEERKNKYLQWEIRKYHAESRTPTFSELILELRVSDTLCRHAHLPEKFFEPTEYADEGPLEHIGHLADLRELSALTPRVDHVHQLGVELVHVLLLIQGELRLYRDLGNPPRRLLHRAEGAGELFL</sequence>
<dbReference type="CDD" id="cd22690">
    <property type="entry name" value="FHA_RAD53-like_rpt2"/>
    <property type="match status" value="1"/>
</dbReference>
<evidence type="ECO:0000256" key="1">
    <source>
        <dbReference type="SAM" id="MobiDB-lite"/>
    </source>
</evidence>
<gene>
    <name evidence="3" type="ORF">BC938DRAFT_483278</name>
</gene>
<evidence type="ECO:0000313" key="3">
    <source>
        <dbReference type="EMBL" id="RUS33915.1"/>
    </source>
</evidence>
<proteinExistence type="predicted"/>
<keyword evidence="4" id="KW-1185">Reference proteome</keyword>
<dbReference type="CDD" id="cd00060">
    <property type="entry name" value="FHA"/>
    <property type="match status" value="1"/>
</dbReference>
<reference evidence="3 4" key="1">
    <citation type="journal article" date="2018" name="New Phytol.">
        <title>Phylogenomics of Endogonaceae and evolution of mycorrhizas within Mucoromycota.</title>
        <authorList>
            <person name="Chang Y."/>
            <person name="Desiro A."/>
            <person name="Na H."/>
            <person name="Sandor L."/>
            <person name="Lipzen A."/>
            <person name="Clum A."/>
            <person name="Barry K."/>
            <person name="Grigoriev I.V."/>
            <person name="Martin F.M."/>
            <person name="Stajich J.E."/>
            <person name="Smith M.E."/>
            <person name="Bonito G."/>
            <person name="Spatafora J.W."/>
        </authorList>
    </citation>
    <scope>NUCLEOTIDE SEQUENCE [LARGE SCALE GENOMIC DNA]</scope>
    <source>
        <strain evidence="3 4">AD002</strain>
    </source>
</reference>
<dbReference type="SMART" id="SM00240">
    <property type="entry name" value="FHA"/>
    <property type="match status" value="2"/>
</dbReference>
<evidence type="ECO:0000259" key="2">
    <source>
        <dbReference type="PROSITE" id="PS50006"/>
    </source>
</evidence>
<feature type="region of interest" description="Disordered" evidence="1">
    <location>
        <begin position="71"/>
        <end position="144"/>
    </location>
</feature>
<dbReference type="SUPFAM" id="SSF49879">
    <property type="entry name" value="SMAD/FHA domain"/>
    <property type="match status" value="2"/>
</dbReference>
<dbReference type="GO" id="GO:0005634">
    <property type="term" value="C:nucleus"/>
    <property type="evidence" value="ECO:0007669"/>
    <property type="project" value="TreeGrafter"/>
</dbReference>
<dbReference type="PANTHER" id="PTHR16079:SF4">
    <property type="entry name" value="E3 UBIQUITIN-PROTEIN LIGASE CHFR"/>
    <property type="match status" value="1"/>
</dbReference>
<accession>A0A433QW08</accession>
<dbReference type="InterPro" id="IPR008984">
    <property type="entry name" value="SMAD_FHA_dom_sf"/>
</dbReference>
<dbReference type="EMBL" id="RBNJ01000843">
    <property type="protein sequence ID" value="RUS33915.1"/>
    <property type="molecule type" value="Genomic_DNA"/>
</dbReference>
<dbReference type="Pfam" id="PF00498">
    <property type="entry name" value="FHA"/>
    <property type="match status" value="2"/>
</dbReference>
<evidence type="ECO:0000313" key="4">
    <source>
        <dbReference type="Proteomes" id="UP000274822"/>
    </source>
</evidence>
<organism evidence="3 4">
    <name type="scientific">Jimgerdemannia flammicorona</name>
    <dbReference type="NCBI Taxonomy" id="994334"/>
    <lineage>
        <taxon>Eukaryota</taxon>
        <taxon>Fungi</taxon>
        <taxon>Fungi incertae sedis</taxon>
        <taxon>Mucoromycota</taxon>
        <taxon>Mucoromycotina</taxon>
        <taxon>Endogonomycetes</taxon>
        <taxon>Endogonales</taxon>
        <taxon>Endogonaceae</taxon>
        <taxon>Jimgerdemannia</taxon>
    </lineage>
</organism>
<feature type="compositionally biased region" description="Low complexity" evidence="1">
    <location>
        <begin position="94"/>
        <end position="103"/>
    </location>
</feature>
<protein>
    <recommendedName>
        <fullName evidence="2">FHA domain-containing protein</fullName>
    </recommendedName>
</protein>
<dbReference type="GO" id="GO:0006511">
    <property type="term" value="P:ubiquitin-dependent protein catabolic process"/>
    <property type="evidence" value="ECO:0007669"/>
    <property type="project" value="TreeGrafter"/>
</dbReference>
<feature type="compositionally biased region" description="Polar residues" evidence="1">
    <location>
        <begin position="165"/>
        <end position="179"/>
    </location>
</feature>
<dbReference type="Proteomes" id="UP000274822">
    <property type="component" value="Unassembled WGS sequence"/>
</dbReference>
<dbReference type="InterPro" id="IPR000253">
    <property type="entry name" value="FHA_dom"/>
</dbReference>
<feature type="domain" description="FHA" evidence="2">
    <location>
        <begin position="270"/>
        <end position="318"/>
    </location>
</feature>
<feature type="compositionally biased region" description="Basic and acidic residues" evidence="1">
    <location>
        <begin position="371"/>
        <end position="392"/>
    </location>
</feature>
<dbReference type="GO" id="GO:0016567">
    <property type="term" value="P:protein ubiquitination"/>
    <property type="evidence" value="ECO:0007669"/>
    <property type="project" value="TreeGrafter"/>
</dbReference>
<dbReference type="InterPro" id="IPR052256">
    <property type="entry name" value="E3_ubiquitin-ligase_CHFR"/>
</dbReference>
<dbReference type="GO" id="GO:0004842">
    <property type="term" value="F:ubiquitin-protein transferase activity"/>
    <property type="evidence" value="ECO:0007669"/>
    <property type="project" value="TreeGrafter"/>
</dbReference>
<dbReference type="Gene3D" id="2.60.200.20">
    <property type="match status" value="2"/>
</dbReference>
<feature type="region of interest" description="Disordered" evidence="1">
    <location>
        <begin position="365"/>
        <end position="392"/>
    </location>
</feature>
<name>A0A433QW08_9FUNG</name>
<dbReference type="AlphaFoldDB" id="A0A433QW08"/>
<dbReference type="PROSITE" id="PS50006">
    <property type="entry name" value="FHA_DOMAIN"/>
    <property type="match status" value="2"/>
</dbReference>
<dbReference type="PANTHER" id="PTHR16079">
    <property type="entry name" value="UBIQUITIN LIGASE PROTEIN CHFR"/>
    <property type="match status" value="1"/>
</dbReference>